<dbReference type="InterPro" id="IPR000433">
    <property type="entry name" value="Znf_ZZ"/>
</dbReference>
<dbReference type="SMART" id="SM00666">
    <property type="entry name" value="PB1"/>
    <property type="match status" value="1"/>
</dbReference>
<keyword evidence="1" id="KW-0479">Metal-binding</keyword>
<evidence type="ECO:0000256" key="5">
    <source>
        <dbReference type="SAM" id="MobiDB-lite"/>
    </source>
</evidence>
<dbReference type="InterPro" id="IPR009060">
    <property type="entry name" value="UBA-like_sf"/>
</dbReference>
<evidence type="ECO:0000313" key="9">
    <source>
        <dbReference type="Proteomes" id="UP001431209"/>
    </source>
</evidence>
<dbReference type="InterPro" id="IPR043145">
    <property type="entry name" value="Znf_ZZ_sf"/>
</dbReference>
<dbReference type="PANTHER" id="PTHR20930">
    <property type="entry name" value="OVARIAN CARCINOMA ANTIGEN CA125-RELATED"/>
    <property type="match status" value="1"/>
</dbReference>
<keyword evidence="2 4" id="KW-0863">Zinc-finger</keyword>
<dbReference type="InterPro" id="IPR053793">
    <property type="entry name" value="PB1-like"/>
</dbReference>
<feature type="domain" description="PB1" evidence="7">
    <location>
        <begin position="1"/>
        <end position="85"/>
    </location>
</feature>
<dbReference type="PROSITE" id="PS01357">
    <property type="entry name" value="ZF_ZZ_1"/>
    <property type="match status" value="1"/>
</dbReference>
<organism evidence="8 9">
    <name type="scientific">Acrasis kona</name>
    <dbReference type="NCBI Taxonomy" id="1008807"/>
    <lineage>
        <taxon>Eukaryota</taxon>
        <taxon>Discoba</taxon>
        <taxon>Heterolobosea</taxon>
        <taxon>Tetramitia</taxon>
        <taxon>Eutetramitia</taxon>
        <taxon>Acrasidae</taxon>
        <taxon>Acrasis</taxon>
    </lineage>
</organism>
<evidence type="ECO:0000313" key="8">
    <source>
        <dbReference type="EMBL" id="KAL0491080.1"/>
    </source>
</evidence>
<evidence type="ECO:0000256" key="2">
    <source>
        <dbReference type="ARBA" id="ARBA00022771"/>
    </source>
</evidence>
<evidence type="ECO:0000259" key="7">
    <source>
        <dbReference type="PROSITE" id="PS51745"/>
    </source>
</evidence>
<accession>A0AAW2ZNK2</accession>
<dbReference type="Gene3D" id="3.10.20.90">
    <property type="entry name" value="Phosphatidylinositol 3-kinase Catalytic Subunit, Chain A, domain 1"/>
    <property type="match status" value="1"/>
</dbReference>
<dbReference type="SMART" id="SM00291">
    <property type="entry name" value="ZnF_ZZ"/>
    <property type="match status" value="1"/>
</dbReference>
<dbReference type="Pfam" id="PF00564">
    <property type="entry name" value="PB1"/>
    <property type="match status" value="1"/>
</dbReference>
<dbReference type="Proteomes" id="UP001431209">
    <property type="component" value="Unassembled WGS sequence"/>
</dbReference>
<dbReference type="Pfam" id="PF00569">
    <property type="entry name" value="ZZ"/>
    <property type="match status" value="1"/>
</dbReference>
<dbReference type="Gene3D" id="3.30.60.90">
    <property type="match status" value="1"/>
</dbReference>
<feature type="region of interest" description="Disordered" evidence="5">
    <location>
        <begin position="219"/>
        <end position="259"/>
    </location>
</feature>
<gene>
    <name evidence="8" type="ORF">AKO1_009720</name>
</gene>
<keyword evidence="9" id="KW-1185">Reference proteome</keyword>
<name>A0AAW2ZNK2_9EUKA</name>
<proteinExistence type="predicted"/>
<keyword evidence="3" id="KW-0862">Zinc</keyword>
<dbReference type="GO" id="GO:0008270">
    <property type="term" value="F:zinc ion binding"/>
    <property type="evidence" value="ECO:0007669"/>
    <property type="project" value="UniProtKB-KW"/>
</dbReference>
<sequence length="341" mass="39406">MSVLKVYFNNLIRRFQIENDLTYDKLEQQVRAAFGMEREATCYEWQYEDEEKEWVSFSSDREWKDALHFFTLGSETILRIRINEKPQTERPPRQDVHHNIICDGCQQSPIIGQRFKCDTCPDFDFCGKCHASKSTNHGHAFTELTPHRHHRGRHHGHGFHGRRPWGAQRCPFKQFKDGEDTVLSCPIPLSPDNGDQVKGIQSALQGLLGKFGIDVEITSEEPKPKEEEVKQPEEKSQEQPQESKVEKEEKPAEESEDEAYVQLVDEEDDAPLIESVPEPETVQQPKVEVEKPQFAFPEHMTTLKEMGFDNVNLNQHLLKNYNGDINKVLGALLQLTGFRNH</sequence>
<evidence type="ECO:0000256" key="1">
    <source>
        <dbReference type="ARBA" id="ARBA00022723"/>
    </source>
</evidence>
<dbReference type="PROSITE" id="PS51745">
    <property type="entry name" value="PB1"/>
    <property type="match status" value="1"/>
</dbReference>
<evidence type="ECO:0000256" key="4">
    <source>
        <dbReference type="PROSITE-ProRule" id="PRU00228"/>
    </source>
</evidence>
<dbReference type="PANTHER" id="PTHR20930:SF0">
    <property type="entry name" value="PROTEIN ILRUN"/>
    <property type="match status" value="1"/>
</dbReference>
<dbReference type="AlphaFoldDB" id="A0AAW2ZNK2"/>
<dbReference type="Gene3D" id="1.10.8.10">
    <property type="entry name" value="DNA helicase RuvA subunit, C-terminal domain"/>
    <property type="match status" value="1"/>
</dbReference>
<feature type="compositionally biased region" description="Basic and acidic residues" evidence="5">
    <location>
        <begin position="220"/>
        <end position="253"/>
    </location>
</feature>
<dbReference type="SUPFAM" id="SSF54277">
    <property type="entry name" value="CAD &amp; PB1 domains"/>
    <property type="match status" value="1"/>
</dbReference>
<comment type="caution">
    <text evidence="8">The sequence shown here is derived from an EMBL/GenBank/DDBJ whole genome shotgun (WGS) entry which is preliminary data.</text>
</comment>
<dbReference type="EMBL" id="JAOPGA020001753">
    <property type="protein sequence ID" value="KAL0491080.1"/>
    <property type="molecule type" value="Genomic_DNA"/>
</dbReference>
<dbReference type="SUPFAM" id="SSF46934">
    <property type="entry name" value="UBA-like"/>
    <property type="match status" value="1"/>
</dbReference>
<dbReference type="CDD" id="cd05992">
    <property type="entry name" value="PB1"/>
    <property type="match status" value="1"/>
</dbReference>
<evidence type="ECO:0000259" key="6">
    <source>
        <dbReference type="PROSITE" id="PS50135"/>
    </source>
</evidence>
<dbReference type="InterPro" id="IPR000270">
    <property type="entry name" value="PB1_dom"/>
</dbReference>
<reference evidence="8 9" key="1">
    <citation type="submission" date="2024-03" db="EMBL/GenBank/DDBJ databases">
        <title>The Acrasis kona genome and developmental transcriptomes reveal deep origins of eukaryotic multicellular pathways.</title>
        <authorList>
            <person name="Sheikh S."/>
            <person name="Fu C.-J."/>
            <person name="Brown M.W."/>
            <person name="Baldauf S.L."/>
        </authorList>
    </citation>
    <scope>NUCLEOTIDE SEQUENCE [LARGE SCALE GENOMIC DNA]</scope>
    <source>
        <strain evidence="8 9">ATCC MYA-3509</strain>
    </source>
</reference>
<feature type="domain" description="ZZ-type" evidence="6">
    <location>
        <begin position="97"/>
        <end position="149"/>
    </location>
</feature>
<dbReference type="SUPFAM" id="SSF57850">
    <property type="entry name" value="RING/U-box"/>
    <property type="match status" value="1"/>
</dbReference>
<protein>
    <submittedName>
        <fullName evidence="8">Sequestosome</fullName>
    </submittedName>
</protein>
<dbReference type="PROSITE" id="PS50135">
    <property type="entry name" value="ZF_ZZ_2"/>
    <property type="match status" value="1"/>
</dbReference>
<dbReference type="CDD" id="cd02340">
    <property type="entry name" value="ZZ_NBR1_like"/>
    <property type="match status" value="1"/>
</dbReference>
<evidence type="ECO:0000256" key="3">
    <source>
        <dbReference type="ARBA" id="ARBA00022833"/>
    </source>
</evidence>